<dbReference type="AlphaFoldDB" id="A0A4S4MV29"/>
<sequence>MDNGEGSSQRLSSGETEMRIIQVGDTVLLRTPSGDYKTLKLEKDSTINLGKFGSFFTNDLVGQPYGLTYDITDKKLSVIPPKGLQEVEDTDATNELINDTQAVQPLSLVEIEALKRSGLSASEIIQRQIEQHANFGLKTEYSKEKYKKRKEAKYSKSFSTVEPTIYNVCEYWFNKDQNRLRDIRPDTLSQLLNLANIRPGGRYLVVDDASGIVVAGVLERLGGNGRLITICDVDSPPAYPVVTHMNFSKEYTTSVMSSLNWATADEDYTPVVPSSEPPSGTFKSDAQKSRLSKRKATTNVLTQNREEFFAGEFEGGGRCLNLWEEICWWTEVREFRPIHLDSILPVELVDAVAHELYDDTDTLLVASVLSHAWRARVMSILFEIVYVVIYDEEYAAFLEFITRRKDVARFITDLELEGFRRDDPRDSEPAPLTQQRLCALMAALPSLSRLILNWIEWPRFVPDAFYQSPTPRPLKYLRLYGVELARSQDLDNEWEQFYGEKDLFRLFGLFSGVDRLVFEAMRIRDTDGATDGYEELETHMTDIRLPAHITPHKVSVIGLCQSQSILFILQNSALTMLEHLELSISDQCVHDSVQALLSGDHLRLQSLMIDYTHWDYEVQDEDDGSEYPEVDLSHCRTVSALCFSAKFDVKHYYGQNTPLHAVAMSLKTAPTSITQLTIKIKVPAGVDNMKVAFKSPTSAWVLIDEMLERFTKLKTVLLNVEALKANELAKPEPLTSRERGTIHHWLSKRWLPKLIPRNILMLLFGVLSCYIDCHSQPDASL</sequence>
<gene>
    <name evidence="8" type="ORF">EUX98_g5127</name>
</gene>
<dbReference type="Pfam" id="PF04189">
    <property type="entry name" value="Gcd10p"/>
    <property type="match status" value="1"/>
</dbReference>
<evidence type="ECO:0000313" key="9">
    <source>
        <dbReference type="Proteomes" id="UP000308730"/>
    </source>
</evidence>
<comment type="similarity">
    <text evidence="2">Belongs to the TRM6/GCD10 family.</text>
</comment>
<evidence type="ECO:0000256" key="7">
    <source>
        <dbReference type="SAM" id="MobiDB-lite"/>
    </source>
</evidence>
<dbReference type="EMBL" id="SGPM01000142">
    <property type="protein sequence ID" value="THH29061.1"/>
    <property type="molecule type" value="Genomic_DNA"/>
</dbReference>
<comment type="caution">
    <text evidence="8">The sequence shown here is derived from an EMBL/GenBank/DDBJ whole genome shotgun (WGS) entry which is preliminary data.</text>
</comment>
<evidence type="ECO:0000256" key="1">
    <source>
        <dbReference type="ARBA" id="ARBA00004123"/>
    </source>
</evidence>
<dbReference type="GO" id="GO:0005634">
    <property type="term" value="C:nucleus"/>
    <property type="evidence" value="ECO:0007669"/>
    <property type="project" value="UniProtKB-SubCell"/>
</dbReference>
<evidence type="ECO:0000256" key="2">
    <source>
        <dbReference type="ARBA" id="ARBA00008320"/>
    </source>
</evidence>
<proteinExistence type="inferred from homology"/>
<reference evidence="8 9" key="1">
    <citation type="submission" date="2019-02" db="EMBL/GenBank/DDBJ databases">
        <title>Genome sequencing of the rare red list fungi Antrodiella citrinella (Flaviporus citrinellus).</title>
        <authorList>
            <person name="Buettner E."/>
            <person name="Kellner H."/>
        </authorList>
    </citation>
    <scope>NUCLEOTIDE SEQUENCE [LARGE SCALE GENOMIC DNA]</scope>
    <source>
        <strain evidence="8 9">DSM 108506</strain>
    </source>
</reference>
<dbReference type="InterPro" id="IPR017423">
    <property type="entry name" value="TRM6"/>
</dbReference>
<evidence type="ECO:0000256" key="3">
    <source>
        <dbReference type="ARBA" id="ARBA00021704"/>
    </source>
</evidence>
<name>A0A4S4MV29_9APHY</name>
<feature type="region of interest" description="Disordered" evidence="7">
    <location>
        <begin position="269"/>
        <end position="290"/>
    </location>
</feature>
<dbReference type="GO" id="GO:0030488">
    <property type="term" value="P:tRNA methylation"/>
    <property type="evidence" value="ECO:0007669"/>
    <property type="project" value="InterPro"/>
</dbReference>
<dbReference type="GO" id="GO:0031515">
    <property type="term" value="C:tRNA (m1A) methyltransferase complex"/>
    <property type="evidence" value="ECO:0007669"/>
    <property type="project" value="InterPro"/>
</dbReference>
<dbReference type="PANTHER" id="PTHR12945:SF0">
    <property type="entry name" value="TRNA (ADENINE(58)-N(1))-METHYLTRANSFERASE NON-CATALYTIC SUBUNIT TRM6"/>
    <property type="match status" value="1"/>
</dbReference>
<dbReference type="Proteomes" id="UP000308730">
    <property type="component" value="Unassembled WGS sequence"/>
</dbReference>
<evidence type="ECO:0000313" key="8">
    <source>
        <dbReference type="EMBL" id="THH29061.1"/>
    </source>
</evidence>
<dbReference type="Gene3D" id="3.10.330.20">
    <property type="match status" value="1"/>
</dbReference>
<comment type="subcellular location">
    <subcellularLocation>
        <location evidence="1">Nucleus</location>
    </subcellularLocation>
</comment>
<evidence type="ECO:0000256" key="4">
    <source>
        <dbReference type="ARBA" id="ARBA00022694"/>
    </source>
</evidence>
<evidence type="ECO:0000256" key="6">
    <source>
        <dbReference type="ARBA" id="ARBA00032319"/>
    </source>
</evidence>
<dbReference type="OrthoDB" id="10254665at2759"/>
<accession>A0A4S4MV29</accession>
<dbReference type="PANTHER" id="PTHR12945">
    <property type="entry name" value="TRANSLATION INITIATION FACTOR EIF3-RELATED"/>
    <property type="match status" value="1"/>
</dbReference>
<organism evidence="8 9">
    <name type="scientific">Antrodiella citrinella</name>
    <dbReference type="NCBI Taxonomy" id="2447956"/>
    <lineage>
        <taxon>Eukaryota</taxon>
        <taxon>Fungi</taxon>
        <taxon>Dikarya</taxon>
        <taxon>Basidiomycota</taxon>
        <taxon>Agaricomycotina</taxon>
        <taxon>Agaricomycetes</taxon>
        <taxon>Polyporales</taxon>
        <taxon>Steccherinaceae</taxon>
        <taxon>Antrodiella</taxon>
    </lineage>
</organism>
<keyword evidence="9" id="KW-1185">Reference proteome</keyword>
<evidence type="ECO:0000256" key="5">
    <source>
        <dbReference type="ARBA" id="ARBA00023242"/>
    </source>
</evidence>
<keyword evidence="4" id="KW-0819">tRNA processing</keyword>
<protein>
    <recommendedName>
        <fullName evidence="3">tRNA (adenine(58)-N(1))-methyltransferase non-catalytic subunit TRM6</fullName>
    </recommendedName>
    <alternativeName>
        <fullName evidence="6">tRNA(m1A58)-methyltransferase subunit TRM6</fullName>
    </alternativeName>
</protein>
<keyword evidence="5" id="KW-0539">Nucleus</keyword>